<feature type="transmembrane region" description="Helical" evidence="1">
    <location>
        <begin position="172"/>
        <end position="191"/>
    </location>
</feature>
<name>A0ABP0NAT8_9DINO</name>
<feature type="transmembrane region" description="Helical" evidence="1">
    <location>
        <begin position="45"/>
        <end position="68"/>
    </location>
</feature>
<sequence>FLFFNPGNLLVLICAVFLYWCRLLDCFTSAEFIGLEILPIRQMAMGLLPALAVTCVAFCAFTHAFYLVNGGPKVESMVDIVFETFATLITAALPPDISTGTGNQVKLILCILAVSFFTVFILNIFIGVMGELYVKEKQRAEHTFRMYRAGSCYQYLLRSRVLQCNLMSADRGLLLMLVSGCVALTVQILGFINHEQRIPGTSIIFFVCQALILLGAYQSPDTPWVKGGRSGYQLWFCKEKSEKVQEPLVQDVSNTLEHMKGFLGEKHYAYNATLDFSMGSFSVNVRPDTGCEDEGVPKHPTAVGIGGQQTLRFFASKAESARKQAYDLHVQRLLGSETTLQSLAVEHGRLTPAFAPEVRSYKVSLDLESDMLKVWYRLRDNEQRLRVAAQKEEMARRLEGLERQEALHVVSGEVQYQDAYSSFMLDVGHKRSVTMTIQCADPTQASIGTYTLELQRGSCPPQRPYFEPDKRKCVNFCPEGLVRSCGRGWRGFYRNDLDERCSRCNDNCKVCTGLLTCKMCVPDDVQYTYVIQPDGKCEAQANHIYARYKWWCAGFALLLLFLVCFGCAGICTLCHAPRKGAASKPERRRYFEDDLEEDKQLLQYPPGRRLGGY</sequence>
<keyword evidence="3" id="KW-1185">Reference proteome</keyword>
<feature type="transmembrane region" description="Helical" evidence="1">
    <location>
        <begin position="198"/>
        <end position="217"/>
    </location>
</feature>
<evidence type="ECO:0000313" key="3">
    <source>
        <dbReference type="Proteomes" id="UP001642484"/>
    </source>
</evidence>
<keyword evidence="1" id="KW-1133">Transmembrane helix</keyword>
<reference evidence="2 3" key="1">
    <citation type="submission" date="2024-02" db="EMBL/GenBank/DDBJ databases">
        <authorList>
            <person name="Chen Y."/>
            <person name="Shah S."/>
            <person name="Dougan E. K."/>
            <person name="Thang M."/>
            <person name="Chan C."/>
        </authorList>
    </citation>
    <scope>NUCLEOTIDE SEQUENCE [LARGE SCALE GENOMIC DNA]</scope>
</reference>
<proteinExistence type="predicted"/>
<gene>
    <name evidence="2" type="ORF">CCMP2556_LOCUS29958</name>
</gene>
<protein>
    <submittedName>
        <fullName evidence="2">Uncharacterized protein</fullName>
    </submittedName>
</protein>
<dbReference type="EMBL" id="CAXAMN010021573">
    <property type="protein sequence ID" value="CAK9060898.1"/>
    <property type="molecule type" value="Genomic_DNA"/>
</dbReference>
<keyword evidence="1" id="KW-0472">Membrane</keyword>
<feature type="transmembrane region" description="Helical" evidence="1">
    <location>
        <begin position="548"/>
        <end position="574"/>
    </location>
</feature>
<dbReference type="Proteomes" id="UP001642484">
    <property type="component" value="Unassembled WGS sequence"/>
</dbReference>
<keyword evidence="1" id="KW-0812">Transmembrane</keyword>
<feature type="transmembrane region" description="Helical" evidence="1">
    <location>
        <begin position="105"/>
        <end position="126"/>
    </location>
</feature>
<evidence type="ECO:0000313" key="2">
    <source>
        <dbReference type="EMBL" id="CAK9060898.1"/>
    </source>
</evidence>
<feature type="non-terminal residue" evidence="2">
    <location>
        <position position="1"/>
    </location>
</feature>
<accession>A0ABP0NAT8</accession>
<evidence type="ECO:0000256" key="1">
    <source>
        <dbReference type="SAM" id="Phobius"/>
    </source>
</evidence>
<feature type="transmembrane region" description="Helical" evidence="1">
    <location>
        <begin position="6"/>
        <end position="24"/>
    </location>
</feature>
<comment type="caution">
    <text evidence="2">The sequence shown here is derived from an EMBL/GenBank/DDBJ whole genome shotgun (WGS) entry which is preliminary data.</text>
</comment>
<organism evidence="2 3">
    <name type="scientific">Durusdinium trenchii</name>
    <dbReference type="NCBI Taxonomy" id="1381693"/>
    <lineage>
        <taxon>Eukaryota</taxon>
        <taxon>Sar</taxon>
        <taxon>Alveolata</taxon>
        <taxon>Dinophyceae</taxon>
        <taxon>Suessiales</taxon>
        <taxon>Symbiodiniaceae</taxon>
        <taxon>Durusdinium</taxon>
    </lineage>
</organism>